<gene>
    <name evidence="3" type="ORF">CCC_00849</name>
</gene>
<keyword evidence="1" id="KW-0808">Transferase</keyword>
<protein>
    <recommendedName>
        <fullName evidence="2">Methyltransferase domain-containing protein</fullName>
    </recommendedName>
</protein>
<feature type="domain" description="Methyltransferase" evidence="2">
    <location>
        <begin position="14"/>
        <end position="104"/>
    </location>
</feature>
<dbReference type="PANTHER" id="PTHR43861">
    <property type="entry name" value="TRANS-ACONITATE 2-METHYLTRANSFERASE-RELATED"/>
    <property type="match status" value="1"/>
</dbReference>
<comment type="caution">
    <text evidence="3">The sequence shown here is derived from an EMBL/GenBank/DDBJ whole genome shotgun (WGS) entry which is preliminary data.</text>
</comment>
<accession>A0A0C2YRM9</accession>
<reference evidence="3 4" key="1">
    <citation type="submission" date="2015-01" db="EMBL/GenBank/DDBJ databases">
        <title>Genome Sequence of Magnetospirillum magnetotacticum Strain MS-1.</title>
        <authorList>
            <person name="Marinov G.K."/>
            <person name="Smalley M.D."/>
            <person name="DeSalvo G."/>
        </authorList>
    </citation>
    <scope>NUCLEOTIDE SEQUENCE [LARGE SCALE GENOMIC DNA]</scope>
    <source>
        <strain evidence="3 4">MS-1</strain>
    </source>
</reference>
<dbReference type="InterPro" id="IPR029063">
    <property type="entry name" value="SAM-dependent_MTases_sf"/>
</dbReference>
<evidence type="ECO:0000313" key="3">
    <source>
        <dbReference type="EMBL" id="KIL97788.1"/>
    </source>
</evidence>
<evidence type="ECO:0000259" key="2">
    <source>
        <dbReference type="Pfam" id="PF13649"/>
    </source>
</evidence>
<dbReference type="AlphaFoldDB" id="A0A0C2YRM9"/>
<organism evidence="3 4">
    <name type="scientific">Paramagnetospirillum magnetotacticum MS-1</name>
    <dbReference type="NCBI Taxonomy" id="272627"/>
    <lineage>
        <taxon>Bacteria</taxon>
        <taxon>Pseudomonadati</taxon>
        <taxon>Pseudomonadota</taxon>
        <taxon>Alphaproteobacteria</taxon>
        <taxon>Rhodospirillales</taxon>
        <taxon>Magnetospirillaceae</taxon>
        <taxon>Paramagnetospirillum</taxon>
    </lineage>
</organism>
<evidence type="ECO:0000313" key="4">
    <source>
        <dbReference type="Proteomes" id="UP000031971"/>
    </source>
</evidence>
<dbReference type="InterPro" id="IPR041698">
    <property type="entry name" value="Methyltransf_25"/>
</dbReference>
<evidence type="ECO:0000256" key="1">
    <source>
        <dbReference type="ARBA" id="ARBA00022679"/>
    </source>
</evidence>
<dbReference type="SUPFAM" id="SSF53335">
    <property type="entry name" value="S-adenosyl-L-methionine-dependent methyltransferases"/>
    <property type="match status" value="1"/>
</dbReference>
<proteinExistence type="predicted"/>
<dbReference type="Pfam" id="PF13649">
    <property type="entry name" value="Methyltransf_25"/>
    <property type="match status" value="1"/>
</dbReference>
<dbReference type="Proteomes" id="UP000031971">
    <property type="component" value="Unassembled WGS sequence"/>
</dbReference>
<keyword evidence="4" id="KW-1185">Reference proteome</keyword>
<dbReference type="CDD" id="cd02440">
    <property type="entry name" value="AdoMet_MTases"/>
    <property type="match status" value="1"/>
</dbReference>
<dbReference type="GO" id="GO:0016740">
    <property type="term" value="F:transferase activity"/>
    <property type="evidence" value="ECO:0007669"/>
    <property type="project" value="UniProtKB-KW"/>
</dbReference>
<dbReference type="STRING" id="272627.CCC_00849"/>
<dbReference type="Gene3D" id="3.40.50.150">
    <property type="entry name" value="Vaccinia Virus protein VP39"/>
    <property type="match status" value="1"/>
</dbReference>
<dbReference type="EMBL" id="JXSL01000030">
    <property type="protein sequence ID" value="KIL97788.1"/>
    <property type="molecule type" value="Genomic_DNA"/>
</dbReference>
<sequence length="178" mass="19575">MVDRYVRPWPGAAILDIGCGPGTILDVMPEGVSYLGLDRNSSYIEEARRRYGSRGTFLEQDVTDLPAAERSFDLVMAFGLLHHVDDDGARAVMTAVSQRLRPGGRLITLDPVFVDGQSAMARWIAANDRGRFVRSPEGYRSLAETALPAVTVEILHDLLRIPFSSIVMICGTGDQERP</sequence>
<name>A0A0C2YRM9_PARME</name>